<dbReference type="GO" id="GO:0006308">
    <property type="term" value="P:DNA catabolic process"/>
    <property type="evidence" value="ECO:0007669"/>
    <property type="project" value="UniProtKB-UniRule"/>
</dbReference>
<evidence type="ECO:0000256" key="4">
    <source>
        <dbReference type="ARBA" id="ARBA00022801"/>
    </source>
</evidence>
<dbReference type="NCBIfam" id="TIGR01280">
    <property type="entry name" value="xseB"/>
    <property type="match status" value="1"/>
</dbReference>
<dbReference type="OrthoDB" id="5373158at2"/>
<dbReference type="EC" id="3.1.11.6" evidence="6"/>
<gene>
    <name evidence="8" type="ORF">B6S12_00665</name>
</gene>
<evidence type="ECO:0000256" key="2">
    <source>
        <dbReference type="ARBA" id="ARBA00022490"/>
    </source>
</evidence>
<proteinExistence type="inferred from homology"/>
<organism evidence="8 9">
    <name type="scientific">Helicobacter valdiviensis</name>
    <dbReference type="NCBI Taxonomy" id="1458358"/>
    <lineage>
        <taxon>Bacteria</taxon>
        <taxon>Pseudomonadati</taxon>
        <taxon>Campylobacterota</taxon>
        <taxon>Epsilonproteobacteria</taxon>
        <taxon>Campylobacterales</taxon>
        <taxon>Helicobacteraceae</taxon>
        <taxon>Helicobacter</taxon>
    </lineage>
</organism>
<dbReference type="GO" id="GO:0009318">
    <property type="term" value="C:exodeoxyribonuclease VII complex"/>
    <property type="evidence" value="ECO:0007669"/>
    <property type="project" value="UniProtKB-UniRule"/>
</dbReference>
<dbReference type="GO" id="GO:0008855">
    <property type="term" value="F:exodeoxyribonuclease VII activity"/>
    <property type="evidence" value="ECO:0007669"/>
    <property type="project" value="UniProtKB-UniRule"/>
</dbReference>
<keyword evidence="9" id="KW-1185">Reference proteome</keyword>
<evidence type="ECO:0000256" key="5">
    <source>
        <dbReference type="ARBA" id="ARBA00022839"/>
    </source>
</evidence>
<accession>A0A2W6N099</accession>
<keyword evidence="5" id="KW-0269">Exonuclease</keyword>
<evidence type="ECO:0000313" key="9">
    <source>
        <dbReference type="Proteomes" id="UP000249746"/>
    </source>
</evidence>
<dbReference type="InterPro" id="IPR037004">
    <property type="entry name" value="Exonuc_VII_ssu_sf"/>
</dbReference>
<keyword evidence="4" id="KW-0378">Hydrolase</keyword>
<dbReference type="AlphaFoldDB" id="A0A2W6N099"/>
<dbReference type="Gene3D" id="1.10.287.1040">
    <property type="entry name" value="Exonuclease VII, small subunit"/>
    <property type="match status" value="1"/>
</dbReference>
<keyword evidence="3" id="KW-0540">Nuclease</keyword>
<dbReference type="Proteomes" id="UP000249746">
    <property type="component" value="Unassembled WGS sequence"/>
</dbReference>
<comment type="caution">
    <text evidence="8">The sequence shown here is derived from an EMBL/GenBank/DDBJ whole genome shotgun (WGS) entry which is preliminary data.</text>
</comment>
<feature type="coiled-coil region" evidence="7">
    <location>
        <begin position="7"/>
        <end position="41"/>
    </location>
</feature>
<evidence type="ECO:0000256" key="3">
    <source>
        <dbReference type="ARBA" id="ARBA00022722"/>
    </source>
</evidence>
<dbReference type="InterPro" id="IPR003761">
    <property type="entry name" value="Exonuc_VII_S"/>
</dbReference>
<dbReference type="Pfam" id="PF02609">
    <property type="entry name" value="Exonuc_VII_S"/>
    <property type="match status" value="1"/>
</dbReference>
<dbReference type="SUPFAM" id="SSF116842">
    <property type="entry name" value="XseB-like"/>
    <property type="match status" value="1"/>
</dbReference>
<evidence type="ECO:0000256" key="6">
    <source>
        <dbReference type="NCBIfam" id="TIGR01280"/>
    </source>
</evidence>
<dbReference type="EMBL" id="NBIU01000001">
    <property type="protein sequence ID" value="PZT49138.1"/>
    <property type="molecule type" value="Genomic_DNA"/>
</dbReference>
<comment type="similarity">
    <text evidence="1">Belongs to the XseB family.</text>
</comment>
<evidence type="ECO:0000313" key="8">
    <source>
        <dbReference type="EMBL" id="PZT49138.1"/>
    </source>
</evidence>
<sequence>MENKADIKNFESNIEKLKGFLENLEDENITLEKSLEIYKKSKMLLKENQIMLENAKLECVEITKQLEEE</sequence>
<evidence type="ECO:0000256" key="7">
    <source>
        <dbReference type="SAM" id="Coils"/>
    </source>
</evidence>
<evidence type="ECO:0000256" key="1">
    <source>
        <dbReference type="ARBA" id="ARBA00009998"/>
    </source>
</evidence>
<protein>
    <recommendedName>
        <fullName evidence="6">Exodeoxyribonuclease VII small subunit</fullName>
        <ecNumber evidence="6">3.1.11.6</ecNumber>
    </recommendedName>
</protein>
<keyword evidence="2" id="KW-0963">Cytoplasm</keyword>
<dbReference type="RefSeq" id="WP_111228888.1">
    <property type="nucleotide sequence ID" value="NZ_NBIU01000001.1"/>
</dbReference>
<keyword evidence="7" id="KW-0175">Coiled coil</keyword>
<reference evidence="8 9" key="1">
    <citation type="submission" date="2017-03" db="EMBL/GenBank/DDBJ databases">
        <title>Genomic and clinical evidence uncovers the enterohepatic species Helicobacter valdiviensis as a potential human intestinal pathogen.</title>
        <authorList>
            <person name="Fresia P."/>
            <person name="Jara R."/>
            <person name="Sierra R."/>
            <person name="Ferres I."/>
            <person name="Greif G."/>
            <person name="Iraola G."/>
            <person name="Collado L."/>
        </authorList>
    </citation>
    <scope>NUCLEOTIDE SEQUENCE [LARGE SCALE GENOMIC DNA]</scope>
    <source>
        <strain evidence="8 9">WBE14</strain>
    </source>
</reference>
<name>A0A2W6N099_9HELI</name>